<reference evidence="1" key="1">
    <citation type="submission" date="2020-11" db="EMBL/GenBank/DDBJ databases">
        <authorList>
            <consortium name="DOE Joint Genome Institute"/>
            <person name="Ahrendt S."/>
            <person name="Riley R."/>
            <person name="Andreopoulos W."/>
            <person name="LaButti K."/>
            <person name="Pangilinan J."/>
            <person name="Ruiz-duenas F.J."/>
            <person name="Barrasa J.M."/>
            <person name="Sanchez-Garcia M."/>
            <person name="Camarero S."/>
            <person name="Miyauchi S."/>
            <person name="Serrano A."/>
            <person name="Linde D."/>
            <person name="Babiker R."/>
            <person name="Drula E."/>
            <person name="Ayuso-Fernandez I."/>
            <person name="Pacheco R."/>
            <person name="Padilla G."/>
            <person name="Ferreira P."/>
            <person name="Barriuso J."/>
            <person name="Kellner H."/>
            <person name="Castanera R."/>
            <person name="Alfaro M."/>
            <person name="Ramirez L."/>
            <person name="Pisabarro A.G."/>
            <person name="Kuo A."/>
            <person name="Tritt A."/>
            <person name="Lipzen A."/>
            <person name="He G."/>
            <person name="Yan M."/>
            <person name="Ng V."/>
            <person name="Cullen D."/>
            <person name="Martin F."/>
            <person name="Rosso M.-N."/>
            <person name="Henrissat B."/>
            <person name="Hibbett D."/>
            <person name="Martinez A.T."/>
            <person name="Grigoriev I.V."/>
        </authorList>
    </citation>
    <scope>NUCLEOTIDE SEQUENCE</scope>
    <source>
        <strain evidence="1">AH 44721</strain>
    </source>
</reference>
<sequence>MDGDVLQLIFSMNADMFHPLEYNLALHQMSQTRTEQSALDTTLITSRSPSIWGQILQLQRLHDLGSVGREEIVKRTGNAALSILREFFIPLIRSNWSRIQNLYIRVKLSQSPWSFTNSFLLPAPSLESFNVHFEEVAFKPFSQPDVFFSRHAPLLKGFGIYTPPIYFNLQGPWINHIRIFEMTSPKGTILETMNLIKQMHCLEHLSLVGIEGHPKFTFPDPDSIVLPHLIYLHLHGQFPIPAALALGIKPAAYCTLHLIASINQPADPSDATYAQSHFSIWNVSALDVVLNSNIFSCAVGEADRRLPFIPPSLSTSLSPYFRVLLVTEFPLTGDNSILFTPFLKCDLSTVRFLDLKGPFLDVVPFLRSLSGVEELYTSICGEDAYPKPLLPHLKRIELGQPAINSEECRETLLKFYEYRKDRGLSVPILDLGKSQRRDCRYLEVVSGLRYICGSGGEEKLYYGLGM</sequence>
<dbReference type="AlphaFoldDB" id="A0A9P5NF87"/>
<accession>A0A9P5NF87</accession>
<protein>
    <submittedName>
        <fullName evidence="1">Uncharacterized protein</fullName>
    </submittedName>
</protein>
<name>A0A9P5NF87_GYMJU</name>
<evidence type="ECO:0000313" key="1">
    <source>
        <dbReference type="EMBL" id="KAF8879988.1"/>
    </source>
</evidence>
<organism evidence="1 2">
    <name type="scientific">Gymnopilus junonius</name>
    <name type="common">Spectacular rustgill mushroom</name>
    <name type="synonym">Gymnopilus spectabilis subsp. junonius</name>
    <dbReference type="NCBI Taxonomy" id="109634"/>
    <lineage>
        <taxon>Eukaryota</taxon>
        <taxon>Fungi</taxon>
        <taxon>Dikarya</taxon>
        <taxon>Basidiomycota</taxon>
        <taxon>Agaricomycotina</taxon>
        <taxon>Agaricomycetes</taxon>
        <taxon>Agaricomycetidae</taxon>
        <taxon>Agaricales</taxon>
        <taxon>Agaricineae</taxon>
        <taxon>Hymenogastraceae</taxon>
        <taxon>Gymnopilus</taxon>
    </lineage>
</organism>
<dbReference type="OrthoDB" id="2977877at2759"/>
<proteinExistence type="predicted"/>
<keyword evidence="2" id="KW-1185">Reference proteome</keyword>
<comment type="caution">
    <text evidence="1">The sequence shown here is derived from an EMBL/GenBank/DDBJ whole genome shotgun (WGS) entry which is preliminary data.</text>
</comment>
<dbReference type="Proteomes" id="UP000724874">
    <property type="component" value="Unassembled WGS sequence"/>
</dbReference>
<dbReference type="EMBL" id="JADNYJ010000144">
    <property type="protein sequence ID" value="KAF8879988.1"/>
    <property type="molecule type" value="Genomic_DNA"/>
</dbReference>
<evidence type="ECO:0000313" key="2">
    <source>
        <dbReference type="Proteomes" id="UP000724874"/>
    </source>
</evidence>
<gene>
    <name evidence="1" type="ORF">CPB84DRAFT_1792933</name>
</gene>